<accession>A0AAV4XJ30</accession>
<dbReference type="Proteomes" id="UP001054945">
    <property type="component" value="Unassembled WGS sequence"/>
</dbReference>
<reference evidence="1 2" key="1">
    <citation type="submission" date="2021-06" db="EMBL/GenBank/DDBJ databases">
        <title>Caerostris extrusa draft genome.</title>
        <authorList>
            <person name="Kono N."/>
            <person name="Arakawa K."/>
        </authorList>
    </citation>
    <scope>NUCLEOTIDE SEQUENCE [LARGE SCALE GENOMIC DNA]</scope>
</reference>
<organism evidence="1 2">
    <name type="scientific">Caerostris extrusa</name>
    <name type="common">Bark spider</name>
    <name type="synonym">Caerostris bankana</name>
    <dbReference type="NCBI Taxonomy" id="172846"/>
    <lineage>
        <taxon>Eukaryota</taxon>
        <taxon>Metazoa</taxon>
        <taxon>Ecdysozoa</taxon>
        <taxon>Arthropoda</taxon>
        <taxon>Chelicerata</taxon>
        <taxon>Arachnida</taxon>
        <taxon>Araneae</taxon>
        <taxon>Araneomorphae</taxon>
        <taxon>Entelegynae</taxon>
        <taxon>Araneoidea</taxon>
        <taxon>Araneidae</taxon>
        <taxon>Caerostris</taxon>
    </lineage>
</organism>
<evidence type="ECO:0008006" key="3">
    <source>
        <dbReference type="Google" id="ProtNLM"/>
    </source>
</evidence>
<keyword evidence="2" id="KW-1185">Reference proteome</keyword>
<evidence type="ECO:0000313" key="1">
    <source>
        <dbReference type="EMBL" id="GIY93799.1"/>
    </source>
</evidence>
<dbReference type="EMBL" id="BPLR01000308">
    <property type="protein sequence ID" value="GIY93799.1"/>
    <property type="molecule type" value="Genomic_DNA"/>
</dbReference>
<dbReference type="AlphaFoldDB" id="A0AAV4XJ30"/>
<protein>
    <recommendedName>
        <fullName evidence="3">Transposase</fullName>
    </recommendedName>
</protein>
<evidence type="ECO:0000313" key="2">
    <source>
        <dbReference type="Proteomes" id="UP001054945"/>
    </source>
</evidence>
<name>A0AAV4XJ30_CAEEX</name>
<gene>
    <name evidence="1" type="ORF">CEXT_11231</name>
</gene>
<proteinExistence type="predicted"/>
<sequence length="89" mass="10542">MSGFDWQKKTEKKKLSNFCDRNGLPLRGHRDYGKLAEQMKARNVTITINHHVNHNRFFGNFRKLFKFRNEAGDEMLKEHLKSSNNALHI</sequence>
<comment type="caution">
    <text evidence="1">The sequence shown here is derived from an EMBL/GenBank/DDBJ whole genome shotgun (WGS) entry which is preliminary data.</text>
</comment>